<proteinExistence type="predicted"/>
<name>A0A518BL28_9BACT</name>
<sequence>MSSCKNWIGDEFFSGDRQSEDVSMKPLLGKVIGEAFRIALVDSLPPETSDERRVAIYRDAHAISDEEWLGIDPNALARNVGVRMLGTGGWTIRGAYSGSASAREVFDATIGNADENLADRLAAELGEHLNSGGEGGGNR</sequence>
<dbReference type="KEGG" id="pbap:Pla133_27640"/>
<keyword evidence="2" id="KW-1185">Reference proteome</keyword>
<evidence type="ECO:0000313" key="2">
    <source>
        <dbReference type="Proteomes" id="UP000316921"/>
    </source>
</evidence>
<evidence type="ECO:0000313" key="1">
    <source>
        <dbReference type="EMBL" id="QDU67676.1"/>
    </source>
</evidence>
<reference evidence="1 2" key="1">
    <citation type="submission" date="2019-02" db="EMBL/GenBank/DDBJ databases">
        <title>Deep-cultivation of Planctomycetes and their phenomic and genomic characterization uncovers novel biology.</title>
        <authorList>
            <person name="Wiegand S."/>
            <person name="Jogler M."/>
            <person name="Boedeker C."/>
            <person name="Pinto D."/>
            <person name="Vollmers J."/>
            <person name="Rivas-Marin E."/>
            <person name="Kohn T."/>
            <person name="Peeters S.H."/>
            <person name="Heuer A."/>
            <person name="Rast P."/>
            <person name="Oberbeckmann S."/>
            <person name="Bunk B."/>
            <person name="Jeske O."/>
            <person name="Meyerdierks A."/>
            <person name="Storesund J.E."/>
            <person name="Kallscheuer N."/>
            <person name="Luecker S."/>
            <person name="Lage O.M."/>
            <person name="Pohl T."/>
            <person name="Merkel B.J."/>
            <person name="Hornburger P."/>
            <person name="Mueller R.-W."/>
            <person name="Bruemmer F."/>
            <person name="Labrenz M."/>
            <person name="Spormann A.M."/>
            <person name="Op den Camp H."/>
            <person name="Overmann J."/>
            <person name="Amann R."/>
            <person name="Jetten M.S.M."/>
            <person name="Mascher T."/>
            <person name="Medema M.H."/>
            <person name="Devos D.P."/>
            <person name="Kaster A.-K."/>
            <person name="Ovreas L."/>
            <person name="Rohde M."/>
            <person name="Galperin M.Y."/>
            <person name="Jogler C."/>
        </authorList>
    </citation>
    <scope>NUCLEOTIDE SEQUENCE [LARGE SCALE GENOMIC DNA]</scope>
    <source>
        <strain evidence="1 2">Pla133</strain>
    </source>
</reference>
<organism evidence="1 2">
    <name type="scientific">Engelhardtia mirabilis</name>
    <dbReference type="NCBI Taxonomy" id="2528011"/>
    <lineage>
        <taxon>Bacteria</taxon>
        <taxon>Pseudomonadati</taxon>
        <taxon>Planctomycetota</taxon>
        <taxon>Planctomycetia</taxon>
        <taxon>Planctomycetia incertae sedis</taxon>
        <taxon>Engelhardtia</taxon>
    </lineage>
</organism>
<gene>
    <name evidence="1" type="ORF">Pla133_27640</name>
</gene>
<protein>
    <submittedName>
        <fullName evidence="1">Uncharacterized protein</fullName>
    </submittedName>
</protein>
<dbReference type="AlphaFoldDB" id="A0A518BL28"/>
<accession>A0A518BL28</accession>
<dbReference type="Proteomes" id="UP000316921">
    <property type="component" value="Chromosome"/>
</dbReference>
<dbReference type="EMBL" id="CP036287">
    <property type="protein sequence ID" value="QDU67676.1"/>
    <property type="molecule type" value="Genomic_DNA"/>
</dbReference>